<dbReference type="EMBL" id="SRLO01000282">
    <property type="protein sequence ID" value="TNN62988.1"/>
    <property type="molecule type" value="Genomic_DNA"/>
</dbReference>
<sequence>MEFLDYTKEDDVCLMAEVAARSTFPVSSAASAPRPEVGPTQGQGITTRPLQSPQQQDQQNSESANEPGRDEKDEMRRGDSCQSHELRSQFGAVSHSYMHKGHWPWGDTSVSLPMINLNFIHRPRLLPDLVKVHTSGYTQSHSGGFPAGPGDKLPRLLVFGCPAYSGSIWPTVALRNDRFPQALSQHSHIFVGHITEFLSSRPAGFNGGNGGGVKSQARTVAAKPTVTLATGIGRCGPQVVVMHIQGAAESLSSGGACLKGCHHKVQERPRKGLNKCQSKLLLFPDHAVGDRPTSSPWQPSVLTQRKRQGPALNHVAKLPGFTETRKEDEKRSAITKLSMCMVGLGEEQACRESCGRLSFSPSLSPFNNADALDQLQPSEEEAAMLGQLCVSIPVALGLQAGQLTQVLISFYLYQQIHEKGGSVVVVEVVEGSQFVHHHSEAIDWAVEAAADVKLLVMHALGCKISFSCGQLEARSARGKKKKPMLTLSTDLEHRGFTDMAAGLWQAAEAGPPIRSSGTQAQQTFRSEPRNLTVRMGATAVLRCEVLRASGTVQWVKDGLLLGPERSLPGFPRYSMIGNPKRGHYDLRIEKAQLEDEAPYTCQVGQSESSQAIISSTGWVNMLMLNWDWKVCILLKSTISDEIPADFSITELQLPRPHAPGQSTMPYFEVDMETPWVEGKKYTVICVAPDAKPVAEISLFKDGVELTGAESFTMSGSKDKLLNTHTEVTVTALSTDNGRQLACHARNPALFRPVETTMTMNVLFSPQPPVMVGLEREEVKAGRMLVLECVSHGGNPLSSLQWTKNGEVLSITWEADVVAQKSRSVLNLKITPADNQAVLCCESVNLVSLSPLSVSRKITVLLVEGQDLELRCFATSSNPPVQIRWWLGYKQLNATAAATEEVGLHMTQ</sequence>
<comment type="caution">
    <text evidence="8">The sequence shown here is derived from an EMBL/GenBank/DDBJ whole genome shotgun (WGS) entry which is preliminary data.</text>
</comment>
<feature type="domain" description="Ig-like" evidence="7">
    <location>
        <begin position="659"/>
        <end position="758"/>
    </location>
</feature>
<dbReference type="OrthoDB" id="10028801at2759"/>
<reference evidence="8 9" key="1">
    <citation type="submission" date="2019-03" db="EMBL/GenBank/DDBJ databases">
        <title>First draft genome of Liparis tanakae, snailfish: a comprehensive survey of snailfish specific genes.</title>
        <authorList>
            <person name="Kim W."/>
            <person name="Song I."/>
            <person name="Jeong J.-H."/>
            <person name="Kim D."/>
            <person name="Kim S."/>
            <person name="Ryu S."/>
            <person name="Song J.Y."/>
            <person name="Lee S.K."/>
        </authorList>
    </citation>
    <scope>NUCLEOTIDE SEQUENCE [LARGE SCALE GENOMIC DNA]</scope>
    <source>
        <tissue evidence="8">Muscle</tissue>
    </source>
</reference>
<dbReference type="InterPro" id="IPR013098">
    <property type="entry name" value="Ig_I-set"/>
</dbReference>
<organism evidence="8 9">
    <name type="scientific">Liparis tanakae</name>
    <name type="common">Tanaka's snailfish</name>
    <dbReference type="NCBI Taxonomy" id="230148"/>
    <lineage>
        <taxon>Eukaryota</taxon>
        <taxon>Metazoa</taxon>
        <taxon>Chordata</taxon>
        <taxon>Craniata</taxon>
        <taxon>Vertebrata</taxon>
        <taxon>Euteleostomi</taxon>
        <taxon>Actinopterygii</taxon>
        <taxon>Neopterygii</taxon>
        <taxon>Teleostei</taxon>
        <taxon>Neoteleostei</taxon>
        <taxon>Acanthomorphata</taxon>
        <taxon>Eupercaria</taxon>
        <taxon>Perciformes</taxon>
        <taxon>Cottioidei</taxon>
        <taxon>Cottales</taxon>
        <taxon>Liparidae</taxon>
        <taxon>Liparis</taxon>
    </lineage>
</organism>
<keyword evidence="2" id="KW-0472">Membrane</keyword>
<keyword evidence="4" id="KW-0325">Glycoprotein</keyword>
<keyword evidence="3" id="KW-1015">Disulfide bond</keyword>
<dbReference type="SMART" id="SM00409">
    <property type="entry name" value="IG"/>
    <property type="match status" value="2"/>
</dbReference>
<dbReference type="InterPro" id="IPR013783">
    <property type="entry name" value="Ig-like_fold"/>
</dbReference>
<evidence type="ECO:0000256" key="5">
    <source>
        <dbReference type="ARBA" id="ARBA00023319"/>
    </source>
</evidence>
<dbReference type="InterPro" id="IPR036179">
    <property type="entry name" value="Ig-like_dom_sf"/>
</dbReference>
<dbReference type="InterPro" id="IPR051275">
    <property type="entry name" value="Cell_adhesion_signaling"/>
</dbReference>
<dbReference type="Pfam" id="PF07679">
    <property type="entry name" value="I-set"/>
    <property type="match status" value="1"/>
</dbReference>
<dbReference type="PANTHER" id="PTHR11640:SF136">
    <property type="entry name" value="NEPHRIN"/>
    <property type="match status" value="1"/>
</dbReference>
<feature type="domain" description="Ig-like" evidence="7">
    <location>
        <begin position="511"/>
        <end position="614"/>
    </location>
</feature>
<evidence type="ECO:0000259" key="7">
    <source>
        <dbReference type="PROSITE" id="PS50835"/>
    </source>
</evidence>
<feature type="domain" description="Ig-like" evidence="7">
    <location>
        <begin position="767"/>
        <end position="858"/>
    </location>
</feature>
<name>A0A4Z2HAT3_9TELE</name>
<protein>
    <submittedName>
        <fullName evidence="8">Nephrin</fullName>
    </submittedName>
</protein>
<evidence type="ECO:0000313" key="9">
    <source>
        <dbReference type="Proteomes" id="UP000314294"/>
    </source>
</evidence>
<dbReference type="InterPro" id="IPR013162">
    <property type="entry name" value="CD80_C2-set"/>
</dbReference>
<dbReference type="InterPro" id="IPR003599">
    <property type="entry name" value="Ig_sub"/>
</dbReference>
<evidence type="ECO:0000256" key="1">
    <source>
        <dbReference type="ARBA" id="ARBA00004479"/>
    </source>
</evidence>
<comment type="subcellular location">
    <subcellularLocation>
        <location evidence="1">Membrane</location>
        <topology evidence="1">Single-pass type I membrane protein</topology>
    </subcellularLocation>
</comment>
<dbReference type="GO" id="GO:0005886">
    <property type="term" value="C:plasma membrane"/>
    <property type="evidence" value="ECO:0007669"/>
    <property type="project" value="TreeGrafter"/>
</dbReference>
<evidence type="ECO:0000256" key="3">
    <source>
        <dbReference type="ARBA" id="ARBA00023157"/>
    </source>
</evidence>
<dbReference type="SMART" id="SM00408">
    <property type="entry name" value="IGc2"/>
    <property type="match status" value="2"/>
</dbReference>
<evidence type="ECO:0000256" key="2">
    <source>
        <dbReference type="ARBA" id="ARBA00023136"/>
    </source>
</evidence>
<dbReference type="Gene3D" id="2.60.40.10">
    <property type="entry name" value="Immunoglobulins"/>
    <property type="match status" value="3"/>
</dbReference>
<dbReference type="AlphaFoldDB" id="A0A4Z2HAT3"/>
<dbReference type="GO" id="GO:0098609">
    <property type="term" value="P:cell-cell adhesion"/>
    <property type="evidence" value="ECO:0007669"/>
    <property type="project" value="TreeGrafter"/>
</dbReference>
<evidence type="ECO:0000256" key="6">
    <source>
        <dbReference type="SAM" id="MobiDB-lite"/>
    </source>
</evidence>
<accession>A0A4Z2HAT3</accession>
<dbReference type="Pfam" id="PF08205">
    <property type="entry name" value="C2-set_2"/>
    <property type="match status" value="3"/>
</dbReference>
<keyword evidence="5" id="KW-0393">Immunoglobulin domain</keyword>
<dbReference type="PROSITE" id="PS50835">
    <property type="entry name" value="IG_LIKE"/>
    <property type="match status" value="3"/>
</dbReference>
<feature type="region of interest" description="Disordered" evidence="6">
    <location>
        <begin position="24"/>
        <end position="83"/>
    </location>
</feature>
<dbReference type="SUPFAM" id="SSF48726">
    <property type="entry name" value="Immunoglobulin"/>
    <property type="match status" value="3"/>
</dbReference>
<keyword evidence="9" id="KW-1185">Reference proteome</keyword>
<dbReference type="PANTHER" id="PTHR11640">
    <property type="entry name" value="NEPHRIN"/>
    <property type="match status" value="1"/>
</dbReference>
<feature type="compositionally biased region" description="Polar residues" evidence="6">
    <location>
        <begin position="40"/>
        <end position="50"/>
    </location>
</feature>
<dbReference type="InterPro" id="IPR003598">
    <property type="entry name" value="Ig_sub2"/>
</dbReference>
<evidence type="ECO:0000313" key="8">
    <source>
        <dbReference type="EMBL" id="TNN62988.1"/>
    </source>
</evidence>
<gene>
    <name evidence="8" type="primary">NPHS1_1</name>
    <name evidence="8" type="ORF">EYF80_026797</name>
</gene>
<dbReference type="GO" id="GO:0050839">
    <property type="term" value="F:cell adhesion molecule binding"/>
    <property type="evidence" value="ECO:0007669"/>
    <property type="project" value="TreeGrafter"/>
</dbReference>
<proteinExistence type="predicted"/>
<evidence type="ECO:0000256" key="4">
    <source>
        <dbReference type="ARBA" id="ARBA00023180"/>
    </source>
</evidence>
<dbReference type="GO" id="GO:0005911">
    <property type="term" value="C:cell-cell junction"/>
    <property type="evidence" value="ECO:0007669"/>
    <property type="project" value="TreeGrafter"/>
</dbReference>
<feature type="compositionally biased region" description="Basic and acidic residues" evidence="6">
    <location>
        <begin position="67"/>
        <end position="83"/>
    </location>
</feature>
<dbReference type="InterPro" id="IPR007110">
    <property type="entry name" value="Ig-like_dom"/>
</dbReference>
<dbReference type="Proteomes" id="UP000314294">
    <property type="component" value="Unassembled WGS sequence"/>
</dbReference>